<feature type="region of interest" description="Disordered" evidence="1">
    <location>
        <begin position="1"/>
        <end position="77"/>
    </location>
</feature>
<evidence type="ECO:0000313" key="2">
    <source>
        <dbReference type="RefSeq" id="XP_016467891.1"/>
    </source>
</evidence>
<dbReference type="OrthoDB" id="1328717at2759"/>
<protein>
    <submittedName>
        <fullName evidence="2">Uncharacterized protein</fullName>
    </submittedName>
</protein>
<gene>
    <name evidence="2" type="primary">LOC107790484</name>
</gene>
<sequence>MTCNNYGEHGHNARGCAKYSKGKQPMSGNSRGKHKKQRTLVDEPNSEQPTSPVAADIPTEDGFHLSASQPSQNSQSNNFVFMPTPTVQRQLPTSNDLDFEIPNFEPEPHIALRPKSISEVRTRLQLRQKNVPIATRQIEFVGDSRGASQPSKLTFSAKGLTWLEKSAITKNQLNKQRLNKLKARKGSGKEQK</sequence>
<dbReference type="KEGG" id="nta:107790484"/>
<dbReference type="AlphaFoldDB" id="A0A1S3ZU13"/>
<accession>A0A1S3ZU13</accession>
<name>A0A1S3ZU13_TOBAC</name>
<organism evidence="2">
    <name type="scientific">Nicotiana tabacum</name>
    <name type="common">Common tobacco</name>
    <dbReference type="NCBI Taxonomy" id="4097"/>
    <lineage>
        <taxon>Eukaryota</taxon>
        <taxon>Viridiplantae</taxon>
        <taxon>Streptophyta</taxon>
        <taxon>Embryophyta</taxon>
        <taxon>Tracheophyta</taxon>
        <taxon>Spermatophyta</taxon>
        <taxon>Magnoliopsida</taxon>
        <taxon>eudicotyledons</taxon>
        <taxon>Gunneridae</taxon>
        <taxon>Pentapetalae</taxon>
        <taxon>asterids</taxon>
        <taxon>lamiids</taxon>
        <taxon>Solanales</taxon>
        <taxon>Solanaceae</taxon>
        <taxon>Nicotianoideae</taxon>
        <taxon>Nicotianeae</taxon>
        <taxon>Nicotiana</taxon>
    </lineage>
</organism>
<reference evidence="2" key="1">
    <citation type="submission" date="2025-08" db="UniProtKB">
        <authorList>
            <consortium name="RefSeq"/>
        </authorList>
    </citation>
    <scope>IDENTIFICATION</scope>
</reference>
<evidence type="ECO:0000256" key="1">
    <source>
        <dbReference type="SAM" id="MobiDB-lite"/>
    </source>
</evidence>
<dbReference type="PaxDb" id="4097-A0A1S3ZU13"/>
<dbReference type="RefSeq" id="XP_016467891.1">
    <property type="nucleotide sequence ID" value="XM_016612405.1"/>
</dbReference>
<feature type="compositionally biased region" description="Low complexity" evidence="1">
    <location>
        <begin position="66"/>
        <end position="77"/>
    </location>
</feature>
<proteinExistence type="predicted"/>